<evidence type="ECO:0000313" key="3">
    <source>
        <dbReference type="Proteomes" id="UP000270296"/>
    </source>
</evidence>
<evidence type="ECO:0000256" key="1">
    <source>
        <dbReference type="SAM" id="MobiDB-lite"/>
    </source>
</evidence>
<feature type="region of interest" description="Disordered" evidence="1">
    <location>
        <begin position="1"/>
        <end position="26"/>
    </location>
</feature>
<name>A0A183IHA8_9BILA</name>
<dbReference type="AlphaFoldDB" id="A0A183IHA8"/>
<dbReference type="EMBL" id="UZAM01007520">
    <property type="protein sequence ID" value="VDO99672.1"/>
    <property type="molecule type" value="Genomic_DNA"/>
</dbReference>
<evidence type="ECO:0000313" key="4">
    <source>
        <dbReference type="WBParaSite" id="SBAD_0000314701-mRNA-1"/>
    </source>
</evidence>
<accession>A0A183IHA8</accession>
<organism evidence="4">
    <name type="scientific">Soboliphyme baturini</name>
    <dbReference type="NCBI Taxonomy" id="241478"/>
    <lineage>
        <taxon>Eukaryota</taxon>
        <taxon>Metazoa</taxon>
        <taxon>Ecdysozoa</taxon>
        <taxon>Nematoda</taxon>
        <taxon>Enoplea</taxon>
        <taxon>Dorylaimia</taxon>
        <taxon>Dioctophymatida</taxon>
        <taxon>Dioctophymatoidea</taxon>
        <taxon>Soboliphymatidae</taxon>
        <taxon>Soboliphyme</taxon>
    </lineage>
</organism>
<proteinExistence type="predicted"/>
<protein>
    <submittedName>
        <fullName evidence="2 4">Uncharacterized protein</fullName>
    </submittedName>
</protein>
<keyword evidence="3" id="KW-1185">Reference proteome</keyword>
<feature type="compositionally biased region" description="Low complexity" evidence="1">
    <location>
        <begin position="7"/>
        <end position="19"/>
    </location>
</feature>
<feature type="compositionally biased region" description="Acidic residues" evidence="1">
    <location>
        <begin position="70"/>
        <end position="82"/>
    </location>
</feature>
<dbReference type="Proteomes" id="UP000270296">
    <property type="component" value="Unassembled WGS sequence"/>
</dbReference>
<feature type="region of interest" description="Disordered" evidence="1">
    <location>
        <begin position="56"/>
        <end position="84"/>
    </location>
</feature>
<gene>
    <name evidence="2" type="ORF">SBAD_LOCUS3003</name>
</gene>
<sequence length="134" mass="14663">MSSTDSAGHQQANTAAAAGRPRSLDTERRATRDVFLIVTADVVVFERVPKMEVNNAARGEALLGGKDRHDDDDDEDEDEDDYDNCHPSQAVIIVGVACCPSRTPHSHGNVSIKSEYRPASLPLYRTKAWVTKVV</sequence>
<reference evidence="4" key="1">
    <citation type="submission" date="2016-06" db="UniProtKB">
        <authorList>
            <consortium name="WormBaseParasite"/>
        </authorList>
    </citation>
    <scope>IDENTIFICATION</scope>
</reference>
<evidence type="ECO:0000313" key="2">
    <source>
        <dbReference type="EMBL" id="VDO99672.1"/>
    </source>
</evidence>
<reference evidence="2 3" key="2">
    <citation type="submission" date="2018-11" db="EMBL/GenBank/DDBJ databases">
        <authorList>
            <consortium name="Pathogen Informatics"/>
        </authorList>
    </citation>
    <scope>NUCLEOTIDE SEQUENCE [LARGE SCALE GENOMIC DNA]</scope>
</reference>
<dbReference type="WBParaSite" id="SBAD_0000314701-mRNA-1">
    <property type="protein sequence ID" value="SBAD_0000314701-mRNA-1"/>
    <property type="gene ID" value="SBAD_0000314701"/>
</dbReference>